<keyword evidence="5" id="KW-1185">Reference proteome</keyword>
<dbReference type="Gene3D" id="1.10.8.270">
    <property type="entry name" value="putative rabgap domain of human tbc1 domain family member 14 like domains"/>
    <property type="match status" value="1"/>
</dbReference>
<dbReference type="SUPFAM" id="SSF47923">
    <property type="entry name" value="Ypt/Rab-GAP domain of gyp1p"/>
    <property type="match status" value="2"/>
</dbReference>
<protein>
    <recommendedName>
        <fullName evidence="3">Rab-GAP TBC domain-containing protein</fullName>
    </recommendedName>
</protein>
<feature type="region of interest" description="Disordered" evidence="1">
    <location>
        <begin position="2423"/>
        <end position="2473"/>
    </location>
</feature>
<dbReference type="VEuPathDB" id="ToxoDB:BESB_046970"/>
<dbReference type="OrthoDB" id="295078at2759"/>
<evidence type="ECO:0000256" key="2">
    <source>
        <dbReference type="SAM" id="Phobius"/>
    </source>
</evidence>
<feature type="compositionally biased region" description="Basic and acidic residues" evidence="1">
    <location>
        <begin position="1264"/>
        <end position="1325"/>
    </location>
</feature>
<feature type="region of interest" description="Disordered" evidence="1">
    <location>
        <begin position="2539"/>
        <end position="2561"/>
    </location>
</feature>
<feature type="domain" description="Rab-GAP TBC" evidence="3">
    <location>
        <begin position="750"/>
        <end position="920"/>
    </location>
</feature>
<keyword evidence="2" id="KW-0472">Membrane</keyword>
<feature type="region of interest" description="Disordered" evidence="1">
    <location>
        <begin position="1440"/>
        <end position="1472"/>
    </location>
</feature>
<reference evidence="4 5" key="1">
    <citation type="submission" date="2017-09" db="EMBL/GenBank/DDBJ databases">
        <title>Genome sequencing of Besnoitia besnoiti strain Bb-Ger1.</title>
        <authorList>
            <person name="Schares G."/>
            <person name="Venepally P."/>
            <person name="Lorenzi H.A."/>
        </authorList>
    </citation>
    <scope>NUCLEOTIDE SEQUENCE [LARGE SCALE GENOMIC DNA]</scope>
    <source>
        <strain evidence="4 5">Bb-Ger1</strain>
    </source>
</reference>
<feature type="region of interest" description="Disordered" evidence="1">
    <location>
        <begin position="1118"/>
        <end position="1146"/>
    </location>
</feature>
<feature type="compositionally biased region" description="Basic and acidic residues" evidence="1">
    <location>
        <begin position="283"/>
        <end position="293"/>
    </location>
</feature>
<feature type="compositionally biased region" description="Low complexity" evidence="1">
    <location>
        <begin position="1224"/>
        <end position="1263"/>
    </location>
</feature>
<feature type="compositionally biased region" description="Basic and acidic residues" evidence="1">
    <location>
        <begin position="2661"/>
        <end position="2713"/>
    </location>
</feature>
<feature type="compositionally biased region" description="Basic and acidic residues" evidence="1">
    <location>
        <begin position="1685"/>
        <end position="1697"/>
    </location>
</feature>
<name>A0A2A9MET9_BESBE</name>
<evidence type="ECO:0000259" key="3">
    <source>
        <dbReference type="PROSITE" id="PS50086"/>
    </source>
</evidence>
<feature type="region of interest" description="Disordered" evidence="1">
    <location>
        <begin position="1858"/>
        <end position="1896"/>
    </location>
</feature>
<feature type="region of interest" description="Disordered" evidence="1">
    <location>
        <begin position="1793"/>
        <end position="1832"/>
    </location>
</feature>
<feature type="region of interest" description="Disordered" evidence="1">
    <location>
        <begin position="1685"/>
        <end position="1716"/>
    </location>
</feature>
<feature type="region of interest" description="Disordered" evidence="1">
    <location>
        <begin position="1"/>
        <end position="326"/>
    </location>
</feature>
<dbReference type="InterPro" id="IPR035969">
    <property type="entry name" value="Rab-GAP_TBC_sf"/>
</dbReference>
<feature type="region of interest" description="Disordered" evidence="1">
    <location>
        <begin position="1488"/>
        <end position="1565"/>
    </location>
</feature>
<evidence type="ECO:0000313" key="5">
    <source>
        <dbReference type="Proteomes" id="UP000224006"/>
    </source>
</evidence>
<accession>A0A2A9MET9</accession>
<feature type="compositionally biased region" description="Low complexity" evidence="1">
    <location>
        <begin position="979"/>
        <end position="1022"/>
    </location>
</feature>
<proteinExistence type="predicted"/>
<dbReference type="GO" id="GO:0005096">
    <property type="term" value="F:GTPase activator activity"/>
    <property type="evidence" value="ECO:0007669"/>
    <property type="project" value="TreeGrafter"/>
</dbReference>
<feature type="region of interest" description="Disordered" evidence="1">
    <location>
        <begin position="727"/>
        <end position="747"/>
    </location>
</feature>
<feature type="compositionally biased region" description="Polar residues" evidence="1">
    <location>
        <begin position="122"/>
        <end position="135"/>
    </location>
</feature>
<feature type="compositionally biased region" description="Low complexity" evidence="1">
    <location>
        <begin position="1966"/>
        <end position="1980"/>
    </location>
</feature>
<feature type="compositionally biased region" description="Low complexity" evidence="1">
    <location>
        <begin position="309"/>
        <end position="326"/>
    </location>
</feature>
<dbReference type="STRING" id="94643.A0A2A9MET9"/>
<feature type="region of interest" description="Disordered" evidence="1">
    <location>
        <begin position="1224"/>
        <end position="1325"/>
    </location>
</feature>
<feature type="compositionally biased region" description="Low complexity" evidence="1">
    <location>
        <begin position="107"/>
        <end position="120"/>
    </location>
</feature>
<evidence type="ECO:0000256" key="1">
    <source>
        <dbReference type="SAM" id="MobiDB-lite"/>
    </source>
</evidence>
<dbReference type="GeneID" id="40309627"/>
<feature type="region of interest" description="Disordered" evidence="1">
    <location>
        <begin position="452"/>
        <end position="498"/>
    </location>
</feature>
<feature type="region of interest" description="Disordered" evidence="1">
    <location>
        <begin position="2574"/>
        <end position="2597"/>
    </location>
</feature>
<feature type="compositionally biased region" description="Basic and acidic residues" evidence="1">
    <location>
        <begin position="565"/>
        <end position="603"/>
    </location>
</feature>
<dbReference type="Gene3D" id="1.10.472.80">
    <property type="entry name" value="Ypt/Rab-GAP domain of gyp1p, domain 3"/>
    <property type="match status" value="1"/>
</dbReference>
<evidence type="ECO:0000313" key="4">
    <source>
        <dbReference type="EMBL" id="PFH36505.1"/>
    </source>
</evidence>
<dbReference type="KEGG" id="bbes:BESB_046970"/>
<feature type="compositionally biased region" description="Low complexity" evidence="1">
    <location>
        <begin position="1599"/>
        <end position="1612"/>
    </location>
</feature>
<dbReference type="EMBL" id="NWUJ01000003">
    <property type="protein sequence ID" value="PFH36505.1"/>
    <property type="molecule type" value="Genomic_DNA"/>
</dbReference>
<keyword evidence="2" id="KW-0812">Transmembrane</keyword>
<feature type="region of interest" description="Disordered" evidence="1">
    <location>
        <begin position="2757"/>
        <end position="2834"/>
    </location>
</feature>
<comment type="caution">
    <text evidence="4">The sequence shown here is derived from an EMBL/GenBank/DDBJ whole genome shotgun (WGS) entry which is preliminary data.</text>
</comment>
<feature type="compositionally biased region" description="Low complexity" evidence="1">
    <location>
        <begin position="2132"/>
        <end position="2144"/>
    </location>
</feature>
<feature type="region of interest" description="Disordered" evidence="1">
    <location>
        <begin position="978"/>
        <end position="1048"/>
    </location>
</feature>
<dbReference type="PANTHER" id="PTHR47219">
    <property type="entry name" value="RAB GTPASE-ACTIVATING PROTEIN 1-LIKE"/>
    <property type="match status" value="1"/>
</dbReference>
<feature type="region of interest" description="Disordered" evidence="1">
    <location>
        <begin position="551"/>
        <end position="611"/>
    </location>
</feature>
<feature type="compositionally biased region" description="Basic and acidic residues" evidence="1">
    <location>
        <begin position="2757"/>
        <end position="2770"/>
    </location>
</feature>
<dbReference type="GO" id="GO:0031267">
    <property type="term" value="F:small GTPase binding"/>
    <property type="evidence" value="ECO:0007669"/>
    <property type="project" value="TreeGrafter"/>
</dbReference>
<feature type="compositionally biased region" description="Low complexity" evidence="1">
    <location>
        <begin position="470"/>
        <end position="498"/>
    </location>
</feature>
<dbReference type="PROSITE" id="PS50086">
    <property type="entry name" value="TBC_RABGAP"/>
    <property type="match status" value="1"/>
</dbReference>
<feature type="compositionally biased region" description="Low complexity" evidence="1">
    <location>
        <begin position="1698"/>
        <end position="1716"/>
    </location>
</feature>
<feature type="region of interest" description="Disordered" evidence="1">
    <location>
        <begin position="1599"/>
        <end position="1666"/>
    </location>
</feature>
<feature type="compositionally biased region" description="Polar residues" evidence="1">
    <location>
        <begin position="2108"/>
        <end position="2127"/>
    </location>
</feature>
<sequence length="2915" mass="305214">MATPWSAEEAQAPNVTPVCVPQPAWRPWKWGGDGAHARAKKTRDAAARRMSRPAASEGPRSSSWSRQEGERGDEPLPAGSQEREESPERQERGLRPSVPRRGTPASAGVVPLPVAAEAPPSTCFSSAASGDTASRVQPAEGVAASLSPPPRHGFSRSVSPGASSSSPLSAPASYSSPRGDGSLPASAARSPPACAGGDGEELSAPAQERRGRDAARKVLALRPRDAGLLTRAVSVASTSALASDAPGKLGTVPAVSPPPSSETREASRRATAAGGVEKAISTRFEEERIERTKSGATAEDPPGSRELAHSSSHSSSLSSEGGSPFAASSSFSLRISAPSAVRPAASEPSSVPSVSSSSLSASSLSRCRASGGALFHRDPPRSPGSSSSATCAYRTSLSDVERLPPLILQSLACEFLSLFEAARLARCSRSLLRSAQAQAWVRRHLKDGALHARPNFPPLSPLQPPPPLPSSLRRPSPSSASPASFASTSSSSAPSSSAHCSCRRCACCGEGPFCGGDREIRRRRRRVWLLAHGRLDRLGLQIARELQWASALGSTSGAAQRGKRREREGETACVERPREGREPQDKEGCLRESGRVGEGRARDASGPPEPADCLEERFRIRIDRRVAKRRDSLSETAEAREGESRRVCGDGCKAGVAAAAAQASAFLYPRVFMPAAAFNISAPLSTARRKALALRAGEANRTSSPASLSSSFSAFLEAFASGAERFSPAEGEAGDSDPRLPDDDEENEELLPWPCREVFEFLLTCRLDESRVDEIRRDVPRTFPHHPYFRRREGQAKLYAVLHAHASLCPSTGYCQGMNFLAGALLIFTGSALCAFWALVVMLRCLDFQLLFASGVPLLHARVFQFNTILTQHLPRLARHLLAHSLSVNFFAHQWLMTCFSYHVDLATVACIWDAFFLQGWKGLFRAAVTLLARLEPAILQRSSTDEILAVARVSEHRRRASGHCSACVRMRQAEGRRNLSSSSPASLSSAASLSGSPVGSSRSPSFSSVTSSSQAAHASAVRPTRGDRDRAFGDGLQTRQRGRERKTRAEFPGGRLLVYACCAECRYTSFLRDMRAVKVTNSLLDDLGKAFMNKKMLALLDGLGSAGLPGEALGAAAAEGRQAGKPPSPALASPSHSDEPSSSGAASAVSSFGLLSRLLGAVPSRKPATAEDGVQTAPAREAGALALRLSGEEKAPCLEDAKGHLGSLDARRRDAMLVSSPLVPRASAASRAPPPSRSSHASAASRRAVPLLGNGRARGAADAGRRLREAPGEGRQTPRAEARLASEERAMRQREQRARLLPRDCAERPREPREEGRGAWNESEKEKTARLLIRVVSAAVEAGQDGHLRRVRPAGGCRGSCEASADALEEASSHSSVAPRAAPNLGSPLSGYFLLHGEERRDALRVSQVSASVSPSSSSSSSPSSFASSMILPSAALRPSAECANESERKGQASGGVSVTSLPVSGASRDDAPGALAVQVFAEEECVRSNGEEGKEEESDGAGQLSLLGAGGRSEGRTQFVEAGTLPAPKEQTPFTASFVPRRRSTAGSPQPRPAPSSDSSPFPSAFLSEAVCDLSTVSPSHDAATLPAASARDMAAFSTSPSRSASSLASQPRRNSTPGAFPARGGHSPAKASPADFLSSGGGGEASCGVDPASSASAATPLADAGGSSAHVWAACLRDQMAEGRAKENEEHDVRPAASPRRLAASPRRLASSPAPVWGGRNSVGAAWCFGRDGALRDSFSSFSLSPSPASLCFMTAAERVSSSPVSLPLCSPDSPALLASGPVCLAAGSVAPSMRSETRRGRRGSALAGSPTSPPVLLQPTFAQPPGGAPFLTPSSRCQSFSSCVRYSQAQWSRPARPSLQPHSGGRASLRDEEREGAFVVSRSNPQRASPPVLSTAFAPAVSCTVFSRSPSSSPSFFSSPPSRIASFASSVSSPMSFSVPPSSSDLPSSPVAERPPAFLSPLAASSSSSGQSSASSFPPPSSLAPPARSPAFPAPSASYKTSPALCADAKRAAIYICVDMRGVVVRERPWEGSWLQTLPAARAVLPFALLDPLWRLHWKRKRPAEECGDELSPRLEGPPSRAQAKPAEPAGRTGQDAPGDAANESATQTSEFTPAGLTANSPQHAEAEASPSGSASSPRTPGSPPSEAQTPGATAGGHGSGVPSPRGWRSPSPIGREASDMSDRTKEALEIPDADEKAERPGKRSVTSTSPSTPAPASPEGAVSASGDLPRGFSNCERIPSRVSSLLPTSSPSLTSSCRRPPSSESPSSASSVSLALAADRALQPAAETLDWACVYALKELQQGGLGLSAAFVGGSLKGRYLLLALSEMEKSRRRLADLESQTRKDVKHFRAKIAAAERDISMHRRTQLVQEKKYRRLLYEQEKAYIAKLAAVRDLELLISAAEEDGNGSVRRRAADAASEGACKGEHTLAATSTEPRPTKDCVAQDAVAPRPSPRADGIRDAQGDEGRVVQKKIAARRTLQPASGARECLPAQGLAGETASACIQGEAAKAGVPETRERDGGFRSALSRVAGGEGVTLGSAGPWTPRRGWNRPGANGDVDLVTARLSCSPSGASETARRRDESSSAGPLSLFSSPAKTVRSVLSAAAGWGSKVLSVGGLAPPSPREGAPRASTEAAKRAVRGRGLAAFRPASVSEGDARDEPSSAGERRCEQGDVERERGRERAETDSREEGRRADENGGGEGEKPMHADATVATSDERVCLDIQGTSQQGANLGGLAKHGFGVKLYGDEGEAHGGRAASRDLRESTGLLSSQSERSGFPSPLTWTKRDECRGKGERNSAAAREGDEGWRGDDAAPGQEPAGSGNEGEKKTYASVFSALGGMRASSESATASRKEAIAAALKRVAAAERKLAKRKAAAAGARASLEAFQAELRDLEDIKDRTCSFALAVY</sequence>
<feature type="region of interest" description="Disordered" evidence="1">
    <location>
        <begin position="1966"/>
        <end position="1999"/>
    </location>
</feature>
<dbReference type="InterPro" id="IPR050302">
    <property type="entry name" value="Rab_GAP_TBC_domain"/>
</dbReference>
<dbReference type="RefSeq" id="XP_029220514.1">
    <property type="nucleotide sequence ID" value="XM_029363148.1"/>
</dbReference>
<feature type="compositionally biased region" description="Low complexity" evidence="1">
    <location>
        <begin position="155"/>
        <end position="195"/>
    </location>
</feature>
<organism evidence="4 5">
    <name type="scientific">Besnoitia besnoiti</name>
    <name type="common">Apicomplexan protozoan</name>
    <dbReference type="NCBI Taxonomy" id="94643"/>
    <lineage>
        <taxon>Eukaryota</taxon>
        <taxon>Sar</taxon>
        <taxon>Alveolata</taxon>
        <taxon>Apicomplexa</taxon>
        <taxon>Conoidasida</taxon>
        <taxon>Coccidia</taxon>
        <taxon>Eucoccidiorida</taxon>
        <taxon>Eimeriorina</taxon>
        <taxon>Sarcocystidae</taxon>
        <taxon>Besnoitia</taxon>
    </lineage>
</organism>
<gene>
    <name evidence="4" type="ORF">BESB_046970</name>
</gene>
<feature type="compositionally biased region" description="Basic and acidic residues" evidence="1">
    <location>
        <begin position="2791"/>
        <end position="2818"/>
    </location>
</feature>
<feature type="compositionally biased region" description="Basic and acidic residues" evidence="1">
    <location>
        <begin position="2462"/>
        <end position="2473"/>
    </location>
</feature>
<dbReference type="PANTHER" id="PTHR47219:SF9">
    <property type="entry name" value="GTPASE ACTIVATING PROTEIN AND CENTROSOME-ASSOCIATED, ISOFORM B"/>
    <property type="match status" value="1"/>
</dbReference>
<feature type="compositionally biased region" description="Low complexity" evidence="1">
    <location>
        <begin position="1988"/>
        <end position="1999"/>
    </location>
</feature>
<feature type="compositionally biased region" description="Low complexity" evidence="1">
    <location>
        <begin position="2245"/>
        <end position="2274"/>
    </location>
</feature>
<feature type="compositionally biased region" description="Basic and acidic residues" evidence="1">
    <location>
        <begin position="207"/>
        <end position="216"/>
    </location>
</feature>
<feature type="compositionally biased region" description="Basic and acidic residues" evidence="1">
    <location>
        <begin position="2181"/>
        <end position="2206"/>
    </location>
</feature>
<dbReference type="InterPro" id="IPR000195">
    <property type="entry name" value="Rab-GAP-TBC_dom"/>
</dbReference>
<dbReference type="SMART" id="SM00164">
    <property type="entry name" value="TBC"/>
    <property type="match status" value="1"/>
</dbReference>
<feature type="compositionally biased region" description="Low complexity" evidence="1">
    <location>
        <begin position="229"/>
        <end position="243"/>
    </location>
</feature>
<keyword evidence="2" id="KW-1133">Transmembrane helix</keyword>
<feature type="region of interest" description="Disordered" evidence="1">
    <location>
        <begin position="2067"/>
        <end position="2274"/>
    </location>
</feature>
<feature type="compositionally biased region" description="Pro residues" evidence="1">
    <location>
        <begin position="455"/>
        <end position="469"/>
    </location>
</feature>
<feature type="transmembrane region" description="Helical" evidence="2">
    <location>
        <begin position="850"/>
        <end position="870"/>
    </location>
</feature>
<dbReference type="Pfam" id="PF00566">
    <property type="entry name" value="RabGAP-TBC"/>
    <property type="match status" value="1"/>
</dbReference>
<feature type="compositionally biased region" description="Basic and acidic residues" evidence="1">
    <location>
        <begin position="81"/>
        <end position="94"/>
    </location>
</feature>
<feature type="transmembrane region" description="Helical" evidence="2">
    <location>
        <begin position="820"/>
        <end position="843"/>
    </location>
</feature>
<dbReference type="Proteomes" id="UP000224006">
    <property type="component" value="Chromosome III"/>
</dbReference>
<feature type="region of interest" description="Disordered" evidence="1">
    <location>
        <begin position="2618"/>
        <end position="2721"/>
    </location>
</feature>